<dbReference type="PANTHER" id="PTHR43166">
    <property type="entry name" value="AMINO ACID IMPORT ATP-BINDING PROTEIN"/>
    <property type="match status" value="1"/>
</dbReference>
<evidence type="ECO:0000256" key="4">
    <source>
        <dbReference type="ARBA" id="ARBA00022475"/>
    </source>
</evidence>
<keyword evidence="8" id="KW-0472">Membrane</keyword>
<evidence type="ECO:0000256" key="8">
    <source>
        <dbReference type="ARBA" id="ARBA00023136"/>
    </source>
</evidence>
<evidence type="ECO:0000256" key="1">
    <source>
        <dbReference type="ARBA" id="ARBA00004202"/>
    </source>
</evidence>
<keyword evidence="7" id="KW-0029">Amino-acid transport</keyword>
<dbReference type="InterPro" id="IPR017871">
    <property type="entry name" value="ABC_transporter-like_CS"/>
</dbReference>
<dbReference type="InterPro" id="IPR027417">
    <property type="entry name" value="P-loop_NTPase"/>
</dbReference>
<dbReference type="Proteomes" id="UP000696294">
    <property type="component" value="Unassembled WGS sequence"/>
</dbReference>
<dbReference type="EMBL" id="JAATEP010000007">
    <property type="protein sequence ID" value="NJP90351.1"/>
    <property type="molecule type" value="Genomic_DNA"/>
</dbReference>
<comment type="caution">
    <text evidence="10">The sequence shown here is derived from an EMBL/GenBank/DDBJ whole genome shotgun (WGS) entry which is preliminary data.</text>
</comment>
<dbReference type="PROSITE" id="PS00211">
    <property type="entry name" value="ABC_TRANSPORTER_1"/>
    <property type="match status" value="1"/>
</dbReference>
<feature type="domain" description="ABC transporter" evidence="9">
    <location>
        <begin position="6"/>
        <end position="240"/>
    </location>
</feature>
<dbReference type="CDD" id="cd03262">
    <property type="entry name" value="ABC_HisP_GlnQ"/>
    <property type="match status" value="1"/>
</dbReference>
<evidence type="ECO:0000256" key="3">
    <source>
        <dbReference type="ARBA" id="ARBA00022448"/>
    </source>
</evidence>
<dbReference type="PANTHER" id="PTHR43166:SF9">
    <property type="entry name" value="GLUTAMATE_ASPARTATE IMPORT ATP-BINDING PROTEIN GLTL"/>
    <property type="match status" value="1"/>
</dbReference>
<reference evidence="10 11" key="1">
    <citation type="submission" date="2020-03" db="EMBL/GenBank/DDBJ databases">
        <title>WGS of actinomycetes isolated from Thailand.</title>
        <authorList>
            <person name="Thawai C."/>
        </authorList>
    </citation>
    <scope>NUCLEOTIDE SEQUENCE [LARGE SCALE GENOMIC DNA]</scope>
    <source>
        <strain evidence="10 11">FMUSA5-5</strain>
    </source>
</reference>
<organism evidence="10 11">
    <name type="scientific">Nonomuraea composti</name>
    <dbReference type="NCBI Taxonomy" id="2720023"/>
    <lineage>
        <taxon>Bacteria</taxon>
        <taxon>Bacillati</taxon>
        <taxon>Actinomycetota</taxon>
        <taxon>Actinomycetes</taxon>
        <taxon>Streptosporangiales</taxon>
        <taxon>Streptosporangiaceae</taxon>
        <taxon>Nonomuraea</taxon>
    </lineage>
</organism>
<evidence type="ECO:0000313" key="11">
    <source>
        <dbReference type="Proteomes" id="UP000696294"/>
    </source>
</evidence>
<comment type="subcellular location">
    <subcellularLocation>
        <location evidence="1">Cell membrane</location>
        <topology evidence="1">Peripheral membrane protein</topology>
    </subcellularLocation>
</comment>
<evidence type="ECO:0000256" key="6">
    <source>
        <dbReference type="ARBA" id="ARBA00022840"/>
    </source>
</evidence>
<keyword evidence="4" id="KW-1003">Cell membrane</keyword>
<dbReference type="PIRSF" id="PIRSF039085">
    <property type="entry name" value="ABC_ATPase_HisP"/>
    <property type="match status" value="1"/>
</dbReference>
<dbReference type="RefSeq" id="WP_168009901.1">
    <property type="nucleotide sequence ID" value="NZ_JAATEP010000007.1"/>
</dbReference>
<evidence type="ECO:0000259" key="9">
    <source>
        <dbReference type="PROSITE" id="PS50893"/>
    </source>
</evidence>
<protein>
    <submittedName>
        <fullName evidence="10">Amino acid ABC transporter ATP-binding protein</fullName>
    </submittedName>
</protein>
<evidence type="ECO:0000256" key="7">
    <source>
        <dbReference type="ARBA" id="ARBA00022970"/>
    </source>
</evidence>
<gene>
    <name evidence="10" type="ORF">HCN51_12965</name>
</gene>
<evidence type="ECO:0000256" key="5">
    <source>
        <dbReference type="ARBA" id="ARBA00022741"/>
    </source>
</evidence>
<keyword evidence="11" id="KW-1185">Reference proteome</keyword>
<comment type="similarity">
    <text evidence="2">Belongs to the ABC transporter superfamily.</text>
</comment>
<dbReference type="Gene3D" id="3.40.50.300">
    <property type="entry name" value="P-loop containing nucleotide triphosphate hydrolases"/>
    <property type="match status" value="1"/>
</dbReference>
<dbReference type="InterPro" id="IPR030679">
    <property type="entry name" value="ABC_ATPase_HisP-typ"/>
</dbReference>
<dbReference type="SUPFAM" id="SSF52540">
    <property type="entry name" value="P-loop containing nucleoside triphosphate hydrolases"/>
    <property type="match status" value="1"/>
</dbReference>
<dbReference type="GO" id="GO:0005524">
    <property type="term" value="F:ATP binding"/>
    <property type="evidence" value="ECO:0007669"/>
    <property type="project" value="UniProtKB-KW"/>
</dbReference>
<name>A0ABX1B579_9ACTN</name>
<keyword evidence="5" id="KW-0547">Nucleotide-binding</keyword>
<proteinExistence type="inferred from homology"/>
<dbReference type="PROSITE" id="PS50893">
    <property type="entry name" value="ABC_TRANSPORTER_2"/>
    <property type="match status" value="1"/>
</dbReference>
<dbReference type="Pfam" id="PF00005">
    <property type="entry name" value="ABC_tran"/>
    <property type="match status" value="1"/>
</dbReference>
<dbReference type="InterPro" id="IPR050086">
    <property type="entry name" value="MetN_ABC_transporter-like"/>
</dbReference>
<accession>A0ABX1B579</accession>
<evidence type="ECO:0000313" key="10">
    <source>
        <dbReference type="EMBL" id="NJP90351.1"/>
    </source>
</evidence>
<dbReference type="InterPro" id="IPR003439">
    <property type="entry name" value="ABC_transporter-like_ATP-bd"/>
</dbReference>
<evidence type="ECO:0000256" key="2">
    <source>
        <dbReference type="ARBA" id="ARBA00005417"/>
    </source>
</evidence>
<dbReference type="SMART" id="SM00382">
    <property type="entry name" value="AAA"/>
    <property type="match status" value="1"/>
</dbReference>
<sequence>MTVHAIELRDLHKHFGKNEVLKGIDMTVEQGQVVCVIGPSGSGKSTLLRCVNLLEAPTRGRVFVEGVEVTDPDVDIDAVRRRIGMVFQQFNLFPHMTALQNVMIAQQRVLKRSKREAEVVARDNLDKVGVGAKCDSLPGQLSGGQQQRVAIARALAMNPSLMLFDEPTSALDPELVGDVLTVMRKLAEEGMTMLVVTHEMGFARQVADRVVFMDGGVIVEDGAPAQVIGDPRHERTRAFLHRVLHPEE</sequence>
<keyword evidence="6 10" id="KW-0067">ATP-binding</keyword>
<keyword evidence="3" id="KW-0813">Transport</keyword>
<dbReference type="InterPro" id="IPR003593">
    <property type="entry name" value="AAA+_ATPase"/>
</dbReference>